<gene>
    <name evidence="2" type="ORF">EPA93_34080</name>
</gene>
<feature type="compositionally biased region" description="Low complexity" evidence="1">
    <location>
        <begin position="153"/>
        <end position="168"/>
    </location>
</feature>
<dbReference type="RefSeq" id="WP_129891793.1">
    <property type="nucleotide sequence ID" value="NZ_CP035758.1"/>
</dbReference>
<feature type="compositionally biased region" description="Basic and acidic residues" evidence="1">
    <location>
        <begin position="39"/>
        <end position="56"/>
    </location>
</feature>
<dbReference type="Proteomes" id="UP000290365">
    <property type="component" value="Chromosome"/>
</dbReference>
<name>A0A4V0YZS4_KTERU</name>
<feature type="compositionally biased region" description="Basic and acidic residues" evidence="1">
    <location>
        <begin position="1"/>
        <end position="13"/>
    </location>
</feature>
<accession>A0A4V0YZS4</accession>
<evidence type="ECO:0000313" key="2">
    <source>
        <dbReference type="EMBL" id="QBD80731.1"/>
    </source>
</evidence>
<dbReference type="EMBL" id="CP035758">
    <property type="protein sequence ID" value="QBD80731.1"/>
    <property type="molecule type" value="Genomic_DNA"/>
</dbReference>
<keyword evidence="3" id="KW-1185">Reference proteome</keyword>
<evidence type="ECO:0000313" key="3">
    <source>
        <dbReference type="Proteomes" id="UP000290365"/>
    </source>
</evidence>
<feature type="region of interest" description="Disordered" evidence="1">
    <location>
        <begin position="1"/>
        <end position="210"/>
    </location>
</feature>
<reference evidence="2 3" key="1">
    <citation type="submission" date="2019-01" db="EMBL/GenBank/DDBJ databases">
        <title>Ktedonosporobacter rubrisoli SCAWS-G2.</title>
        <authorList>
            <person name="Huang Y."/>
            <person name="Yan B."/>
        </authorList>
    </citation>
    <scope>NUCLEOTIDE SEQUENCE [LARGE SCALE GENOMIC DNA]</scope>
    <source>
        <strain evidence="2 3">SCAWS-G2</strain>
    </source>
</reference>
<feature type="compositionally biased region" description="Polar residues" evidence="1">
    <location>
        <begin position="22"/>
        <end position="35"/>
    </location>
</feature>
<dbReference type="AlphaFoldDB" id="A0A4V0YZS4"/>
<sequence length="210" mass="22322">MTDQERAKQEDLMARGPVSRGAENTTAPMNQGQQKQAHKPRETDAERNKEDYDKLIHMQSSGTSVGRGMAVDREVGSVGGGDFPSQPTPPRGGRNTSNSTVGGGGTSAGAEAGLGQHRDRGSMPDIDVDTSTNNANTMNRQEGGKPQSELPRQPAKNAQPGPAAAAKSSGEEQNPSEKHAHKRGPRETGINKETTDPMTSRLPHKLKHNS</sequence>
<evidence type="ECO:0000256" key="1">
    <source>
        <dbReference type="SAM" id="MobiDB-lite"/>
    </source>
</evidence>
<organism evidence="2 3">
    <name type="scientific">Ktedonosporobacter rubrisoli</name>
    <dbReference type="NCBI Taxonomy" id="2509675"/>
    <lineage>
        <taxon>Bacteria</taxon>
        <taxon>Bacillati</taxon>
        <taxon>Chloroflexota</taxon>
        <taxon>Ktedonobacteria</taxon>
        <taxon>Ktedonobacterales</taxon>
        <taxon>Ktedonosporobacteraceae</taxon>
        <taxon>Ktedonosporobacter</taxon>
    </lineage>
</organism>
<feature type="compositionally biased region" description="Polar residues" evidence="1">
    <location>
        <begin position="129"/>
        <end position="140"/>
    </location>
</feature>
<feature type="compositionally biased region" description="Basic and acidic residues" evidence="1">
    <location>
        <begin position="185"/>
        <end position="195"/>
    </location>
</feature>
<dbReference type="KEGG" id="kbs:EPA93_34080"/>
<proteinExistence type="predicted"/>
<protein>
    <submittedName>
        <fullName evidence="2">Uncharacterized protein</fullName>
    </submittedName>
</protein>